<name>A0A1T4X217_9BACT</name>
<organism evidence="1 2">
    <name type="scientific">Paucidesulfovibrio gracilis DSM 16080</name>
    <dbReference type="NCBI Taxonomy" id="1121449"/>
    <lineage>
        <taxon>Bacteria</taxon>
        <taxon>Pseudomonadati</taxon>
        <taxon>Thermodesulfobacteriota</taxon>
        <taxon>Desulfovibrionia</taxon>
        <taxon>Desulfovibrionales</taxon>
        <taxon>Desulfovibrionaceae</taxon>
        <taxon>Paucidesulfovibrio</taxon>
    </lineage>
</organism>
<dbReference type="STRING" id="1121449.SAMN02745704_01660"/>
<dbReference type="RefSeq" id="WP_078717225.1">
    <property type="nucleotide sequence ID" value="NZ_FUYC01000006.1"/>
</dbReference>
<dbReference type="Proteomes" id="UP000190027">
    <property type="component" value="Unassembled WGS sequence"/>
</dbReference>
<protein>
    <submittedName>
        <fullName evidence="1">Uncharacterized protein</fullName>
    </submittedName>
</protein>
<evidence type="ECO:0000313" key="2">
    <source>
        <dbReference type="Proteomes" id="UP000190027"/>
    </source>
</evidence>
<dbReference type="OrthoDB" id="5459869at2"/>
<gene>
    <name evidence="1" type="ORF">SAMN02745704_01660</name>
</gene>
<dbReference type="AlphaFoldDB" id="A0A1T4X217"/>
<keyword evidence="2" id="KW-1185">Reference proteome</keyword>
<dbReference type="EMBL" id="FUYC01000006">
    <property type="protein sequence ID" value="SKA83529.1"/>
    <property type="molecule type" value="Genomic_DNA"/>
</dbReference>
<proteinExistence type="predicted"/>
<sequence>MSWVVAESFPLHEMEPNGLTKENLQGRWEEVADDMALIPERNVRVVEENGIVRVEVSEEMYDCMRGM</sequence>
<accession>A0A1T4X217</accession>
<reference evidence="1 2" key="1">
    <citation type="submission" date="2017-02" db="EMBL/GenBank/DDBJ databases">
        <authorList>
            <person name="Peterson S.W."/>
        </authorList>
    </citation>
    <scope>NUCLEOTIDE SEQUENCE [LARGE SCALE GENOMIC DNA]</scope>
    <source>
        <strain evidence="1 2">DSM 16080</strain>
    </source>
</reference>
<evidence type="ECO:0000313" key="1">
    <source>
        <dbReference type="EMBL" id="SKA83529.1"/>
    </source>
</evidence>